<dbReference type="InterPro" id="IPR029061">
    <property type="entry name" value="THDP-binding"/>
</dbReference>
<dbReference type="Gene3D" id="3.40.50.970">
    <property type="match status" value="2"/>
</dbReference>
<dbReference type="PANTHER" id="PTHR43522:SF2">
    <property type="entry name" value="TRANSKETOLASE 1-RELATED"/>
    <property type="match status" value="1"/>
</dbReference>
<dbReference type="PROSITE" id="PS00802">
    <property type="entry name" value="TRANSKETOLASE_2"/>
    <property type="match status" value="1"/>
</dbReference>
<reference evidence="10 11" key="1">
    <citation type="submission" date="2020-07" db="EMBL/GenBank/DDBJ databases">
        <title>Transfer of Campylobacter canadensis to the novel genus Avispirillum gen. nov., that also includes two novel species recovered from migratory waterfowl: Avispirillum anseris sp. nov. and Avispirillum brantae sp. nov.</title>
        <authorList>
            <person name="Miller W.G."/>
            <person name="Chapman M.H."/>
            <person name="Yee E."/>
            <person name="Inglis G.D."/>
        </authorList>
    </citation>
    <scope>NUCLEOTIDE SEQUENCE [LARGE SCALE GENOMIC DNA]</scope>
    <source>
        <strain evidence="10 11">L283</strain>
    </source>
</reference>
<dbReference type="Pfam" id="PF02779">
    <property type="entry name" value="Transket_pyr"/>
    <property type="match status" value="1"/>
</dbReference>
<comment type="caution">
    <text evidence="10">The sequence shown here is derived from an EMBL/GenBank/DDBJ whole genome shotgun (WGS) entry which is preliminary data.</text>
</comment>
<evidence type="ECO:0000256" key="5">
    <source>
        <dbReference type="ARBA" id="ARBA00022723"/>
    </source>
</evidence>
<dbReference type="Pfam" id="PF22613">
    <property type="entry name" value="Transketolase_C_1"/>
    <property type="match status" value="1"/>
</dbReference>
<dbReference type="Pfam" id="PF00456">
    <property type="entry name" value="Transketolase_N"/>
    <property type="match status" value="1"/>
</dbReference>
<dbReference type="SUPFAM" id="SSF52518">
    <property type="entry name" value="Thiamin diphosphate-binding fold (THDP-binding)"/>
    <property type="match status" value="2"/>
</dbReference>
<keyword evidence="11" id="KW-1185">Reference proteome</keyword>
<dbReference type="SMART" id="SM00861">
    <property type="entry name" value="Transket_pyr"/>
    <property type="match status" value="1"/>
</dbReference>
<keyword evidence="5" id="KW-0479">Metal-binding</keyword>
<dbReference type="EMBL" id="JACGBB010000004">
    <property type="protein sequence ID" value="MBZ7987084.1"/>
    <property type="molecule type" value="Genomic_DNA"/>
</dbReference>
<keyword evidence="6" id="KW-0460">Magnesium</keyword>
<comment type="catalytic activity">
    <reaction evidence="8">
        <text>D-sedoheptulose 7-phosphate + D-glyceraldehyde 3-phosphate = aldehydo-D-ribose 5-phosphate + D-xylulose 5-phosphate</text>
        <dbReference type="Rhea" id="RHEA:10508"/>
        <dbReference type="ChEBI" id="CHEBI:57483"/>
        <dbReference type="ChEBI" id="CHEBI:57737"/>
        <dbReference type="ChEBI" id="CHEBI:58273"/>
        <dbReference type="ChEBI" id="CHEBI:59776"/>
        <dbReference type="EC" id="2.2.1.1"/>
    </reaction>
</comment>
<proteinExistence type="inferred from homology"/>
<accession>A0ABS7WT18</accession>
<evidence type="ECO:0000256" key="3">
    <source>
        <dbReference type="ARBA" id="ARBA00007131"/>
    </source>
</evidence>
<evidence type="ECO:0000256" key="8">
    <source>
        <dbReference type="ARBA" id="ARBA00049473"/>
    </source>
</evidence>
<dbReference type="Gene3D" id="3.40.50.920">
    <property type="match status" value="1"/>
</dbReference>
<comment type="cofactor">
    <cofactor evidence="1">
        <name>Mg(2+)</name>
        <dbReference type="ChEBI" id="CHEBI:18420"/>
    </cofactor>
</comment>
<organism evidence="10 11">
    <name type="scientific">Campylobacter canadensis</name>
    <dbReference type="NCBI Taxonomy" id="449520"/>
    <lineage>
        <taxon>Bacteria</taxon>
        <taxon>Pseudomonadati</taxon>
        <taxon>Campylobacterota</taxon>
        <taxon>Epsilonproteobacteria</taxon>
        <taxon>Campylobacterales</taxon>
        <taxon>Campylobacteraceae</taxon>
        <taxon>Campylobacter</taxon>
    </lineage>
</organism>
<dbReference type="CDD" id="cd02012">
    <property type="entry name" value="TPP_TK"/>
    <property type="match status" value="1"/>
</dbReference>
<dbReference type="PANTHER" id="PTHR43522">
    <property type="entry name" value="TRANSKETOLASE"/>
    <property type="match status" value="1"/>
</dbReference>
<feature type="domain" description="Transketolase-like pyrimidine-binding" evidence="9">
    <location>
        <begin position="327"/>
        <end position="493"/>
    </location>
</feature>
<evidence type="ECO:0000313" key="10">
    <source>
        <dbReference type="EMBL" id="MBZ7987084.1"/>
    </source>
</evidence>
<dbReference type="InterPro" id="IPR055152">
    <property type="entry name" value="Transketolase-like_C_2"/>
</dbReference>
<dbReference type="SUPFAM" id="SSF52922">
    <property type="entry name" value="TK C-terminal domain-like"/>
    <property type="match status" value="1"/>
</dbReference>
<comment type="similarity">
    <text evidence="3">Belongs to the transketolase family.</text>
</comment>
<evidence type="ECO:0000259" key="9">
    <source>
        <dbReference type="SMART" id="SM00861"/>
    </source>
</evidence>
<evidence type="ECO:0000256" key="1">
    <source>
        <dbReference type="ARBA" id="ARBA00001946"/>
    </source>
</evidence>
<evidence type="ECO:0000256" key="6">
    <source>
        <dbReference type="ARBA" id="ARBA00022842"/>
    </source>
</evidence>
<evidence type="ECO:0000256" key="7">
    <source>
        <dbReference type="ARBA" id="ARBA00023052"/>
    </source>
</evidence>
<evidence type="ECO:0000256" key="4">
    <source>
        <dbReference type="ARBA" id="ARBA00022679"/>
    </source>
</evidence>
<comment type="cofactor">
    <cofactor evidence="2">
        <name>thiamine diphosphate</name>
        <dbReference type="ChEBI" id="CHEBI:58937"/>
    </cofactor>
</comment>
<dbReference type="Proteomes" id="UP000786183">
    <property type="component" value="Unassembled WGS sequence"/>
</dbReference>
<dbReference type="InterPro" id="IPR033247">
    <property type="entry name" value="Transketolase_fam"/>
</dbReference>
<keyword evidence="7" id="KW-0786">Thiamine pyrophosphate</keyword>
<evidence type="ECO:0000256" key="2">
    <source>
        <dbReference type="ARBA" id="ARBA00001964"/>
    </source>
</evidence>
<dbReference type="InterPro" id="IPR005475">
    <property type="entry name" value="Transketolase-like_Pyr-bd"/>
</dbReference>
<protein>
    <submittedName>
        <fullName evidence="10">Transketolase</fullName>
    </submittedName>
</protein>
<gene>
    <name evidence="10" type="ORF">AVCANL283_02980</name>
</gene>
<sequence>MNYQKISNNLKFLSVDMINKANSGHPGVCMGLSDILSVLSTHLNISKDYPEHLNRDRLIFSGGHASALLYSFLHLSGFDISLDELKNFRQLGSKTPGHPEITTQGVEIATGPLGQGIANAVGYAMAIKFINSQLNQALSSKVYCLCGDGDLQEGISYEALSLAQSQKLNNLILIYDCNKISIEGKTNITFNEDIKARFSSIDFMVIEINGHDYEQINQALLSAKNANKAVLILANTNIANGALELQGSEKSHGAPLGEELSIRAKQNAAYPVEEFYIDLEVKEELAKMSARANEIFTNFKVENNDFYKALNGEIKYDLSKIDLNKMDATRNTNEIILNELANSIPTFLGGSADLAPSNKTNLKAFASFNENGKNIHFGIREHAMAAIINAFARCNLLAFCATFLVFSDYLKPALRLSALMKLKNFYIFSHDSIGVGEDGPTHQPIEQLSTLRNIPNLLTFRPACMAENIAAWQIALKHQSPSAFVLSRSNTNYAINYIPDISNGVYFAYEIKDYTHLIISNGSEVKLAIDVAKILNEKGIKTSVLSMPCFNLFDKASCEFKNKILKDKKVIAIEAAASNELYKYASKCFLMQSFGESAKEKDVFKHFGFEADKIANEIIKA</sequence>
<dbReference type="CDD" id="cd07033">
    <property type="entry name" value="TPP_PYR_DXS_TK_like"/>
    <property type="match status" value="1"/>
</dbReference>
<dbReference type="InterPro" id="IPR005474">
    <property type="entry name" value="Transketolase_N"/>
</dbReference>
<dbReference type="InterPro" id="IPR020826">
    <property type="entry name" value="Transketolase_BS"/>
</dbReference>
<evidence type="ECO:0000313" key="11">
    <source>
        <dbReference type="Proteomes" id="UP000786183"/>
    </source>
</evidence>
<dbReference type="InterPro" id="IPR009014">
    <property type="entry name" value="Transketo_C/PFOR_II"/>
</dbReference>
<name>A0ABS7WT18_9BACT</name>
<dbReference type="RefSeq" id="WP_224325224.1">
    <property type="nucleotide sequence ID" value="NZ_JACGBB010000004.1"/>
</dbReference>
<keyword evidence="4" id="KW-0808">Transferase</keyword>